<evidence type="ECO:0000313" key="2">
    <source>
        <dbReference type="Proteomes" id="UP001500604"/>
    </source>
</evidence>
<proteinExistence type="predicted"/>
<name>A0ABP8UW37_9GAMM</name>
<dbReference type="Proteomes" id="UP001500604">
    <property type="component" value="Unassembled WGS sequence"/>
</dbReference>
<accession>A0ABP8UW37</accession>
<protein>
    <recommendedName>
        <fullName evidence="3">Phage protein</fullName>
    </recommendedName>
</protein>
<sequence length="87" mass="10246">MSEVEYVKDYYVEAAKVDNEGYTGHDEDGYGANIKSPYMLKYHRRWRRVFAMCFSNASSHYIKEGSKKLFLTPKAEAMIEEARDERH</sequence>
<comment type="caution">
    <text evidence="1">The sequence shown here is derived from an EMBL/GenBank/DDBJ whole genome shotgun (WGS) entry which is preliminary data.</text>
</comment>
<dbReference type="EMBL" id="BAABFL010000025">
    <property type="protein sequence ID" value="GAA4648123.1"/>
    <property type="molecule type" value="Genomic_DNA"/>
</dbReference>
<gene>
    <name evidence="1" type="ORF">GCM10023116_03870</name>
</gene>
<evidence type="ECO:0008006" key="3">
    <source>
        <dbReference type="Google" id="ProtNLM"/>
    </source>
</evidence>
<keyword evidence="2" id="KW-1185">Reference proteome</keyword>
<reference evidence="2" key="1">
    <citation type="journal article" date="2019" name="Int. J. Syst. Evol. Microbiol.">
        <title>The Global Catalogue of Microorganisms (GCM) 10K type strain sequencing project: providing services to taxonomists for standard genome sequencing and annotation.</title>
        <authorList>
            <consortium name="The Broad Institute Genomics Platform"/>
            <consortium name="The Broad Institute Genome Sequencing Center for Infectious Disease"/>
            <person name="Wu L."/>
            <person name="Ma J."/>
        </authorList>
    </citation>
    <scope>NUCLEOTIDE SEQUENCE [LARGE SCALE GENOMIC DNA]</scope>
    <source>
        <strain evidence="2">JCM 17805</strain>
    </source>
</reference>
<dbReference type="RefSeq" id="WP_345193361.1">
    <property type="nucleotide sequence ID" value="NZ_BAABFL010000025.1"/>
</dbReference>
<organism evidence="1 2">
    <name type="scientific">Kistimonas scapharcae</name>
    <dbReference type="NCBI Taxonomy" id="1036133"/>
    <lineage>
        <taxon>Bacteria</taxon>
        <taxon>Pseudomonadati</taxon>
        <taxon>Pseudomonadota</taxon>
        <taxon>Gammaproteobacteria</taxon>
        <taxon>Oceanospirillales</taxon>
        <taxon>Endozoicomonadaceae</taxon>
        <taxon>Kistimonas</taxon>
    </lineage>
</organism>
<evidence type="ECO:0000313" key="1">
    <source>
        <dbReference type="EMBL" id="GAA4648123.1"/>
    </source>
</evidence>